<feature type="non-terminal residue" evidence="1">
    <location>
        <position position="1"/>
    </location>
</feature>
<name>A0A392TK71_9FABA</name>
<keyword evidence="1" id="KW-0808">Transferase</keyword>
<accession>A0A392TK71</accession>
<dbReference type="PANTHER" id="PTHR47252:SF4">
    <property type="entry name" value="GLYCOSYLTRANSFERASE"/>
    <property type="match status" value="1"/>
</dbReference>
<dbReference type="AlphaFoldDB" id="A0A392TK71"/>
<evidence type="ECO:0000313" key="2">
    <source>
        <dbReference type="Proteomes" id="UP000265520"/>
    </source>
</evidence>
<sequence length="57" mass="5866">GTAAGGTVEIVENGTTGLLHPVGKVGVTPLARNIVTLATHVEKRLTMGKKGSERVKD</sequence>
<proteinExistence type="predicted"/>
<dbReference type="GO" id="GO:0016757">
    <property type="term" value="F:glycosyltransferase activity"/>
    <property type="evidence" value="ECO:0007669"/>
    <property type="project" value="UniProtKB-KW"/>
</dbReference>
<dbReference type="PANTHER" id="PTHR47252">
    <property type="entry name" value="GLYCOSYLTRANSFERASE"/>
    <property type="match status" value="1"/>
</dbReference>
<feature type="non-terminal residue" evidence="1">
    <location>
        <position position="57"/>
    </location>
</feature>
<evidence type="ECO:0000313" key="1">
    <source>
        <dbReference type="EMBL" id="MCI61348.1"/>
    </source>
</evidence>
<keyword evidence="1" id="KW-0328">Glycosyltransferase</keyword>
<dbReference type="Proteomes" id="UP000265520">
    <property type="component" value="Unassembled WGS sequence"/>
</dbReference>
<keyword evidence="2" id="KW-1185">Reference proteome</keyword>
<comment type="caution">
    <text evidence="1">The sequence shown here is derived from an EMBL/GenBank/DDBJ whole genome shotgun (WGS) entry which is preliminary data.</text>
</comment>
<dbReference type="SUPFAM" id="SSF53756">
    <property type="entry name" value="UDP-Glycosyltransferase/glycogen phosphorylase"/>
    <property type="match status" value="1"/>
</dbReference>
<dbReference type="EMBL" id="LXQA010598151">
    <property type="protein sequence ID" value="MCI61348.1"/>
    <property type="molecule type" value="Genomic_DNA"/>
</dbReference>
<protein>
    <submittedName>
        <fullName evidence="1">Alpha-13/16-mannosyltransferase ALG2-like</fullName>
    </submittedName>
</protein>
<organism evidence="1 2">
    <name type="scientific">Trifolium medium</name>
    <dbReference type="NCBI Taxonomy" id="97028"/>
    <lineage>
        <taxon>Eukaryota</taxon>
        <taxon>Viridiplantae</taxon>
        <taxon>Streptophyta</taxon>
        <taxon>Embryophyta</taxon>
        <taxon>Tracheophyta</taxon>
        <taxon>Spermatophyta</taxon>
        <taxon>Magnoliopsida</taxon>
        <taxon>eudicotyledons</taxon>
        <taxon>Gunneridae</taxon>
        <taxon>Pentapetalae</taxon>
        <taxon>rosids</taxon>
        <taxon>fabids</taxon>
        <taxon>Fabales</taxon>
        <taxon>Fabaceae</taxon>
        <taxon>Papilionoideae</taxon>
        <taxon>50 kb inversion clade</taxon>
        <taxon>NPAAA clade</taxon>
        <taxon>Hologalegina</taxon>
        <taxon>IRL clade</taxon>
        <taxon>Trifolieae</taxon>
        <taxon>Trifolium</taxon>
    </lineage>
</organism>
<reference evidence="1 2" key="1">
    <citation type="journal article" date="2018" name="Front. Plant Sci.">
        <title>Red Clover (Trifolium pratense) and Zigzag Clover (T. medium) - A Picture of Genomic Similarities and Differences.</title>
        <authorList>
            <person name="Dluhosova J."/>
            <person name="Istvanek J."/>
            <person name="Nedelnik J."/>
            <person name="Repkova J."/>
        </authorList>
    </citation>
    <scope>NUCLEOTIDE SEQUENCE [LARGE SCALE GENOMIC DNA]</scope>
    <source>
        <strain evidence="2">cv. 10/8</strain>
        <tissue evidence="1">Leaf</tissue>
    </source>
</reference>
<dbReference type="Gene3D" id="3.40.50.2000">
    <property type="entry name" value="Glycogen Phosphorylase B"/>
    <property type="match status" value="1"/>
</dbReference>